<protein>
    <submittedName>
        <fullName evidence="7">LrgA family protein</fullName>
    </submittedName>
</protein>
<dbReference type="eggNOG" id="COG1380">
    <property type="taxonomic scope" value="Bacteria"/>
</dbReference>
<evidence type="ECO:0000313" key="7">
    <source>
        <dbReference type="EMBL" id="ADU64867.1"/>
    </source>
</evidence>
<keyword evidence="2" id="KW-1003">Cell membrane</keyword>
<dbReference type="FunCoup" id="E6W5D6">
    <property type="interactions" value="45"/>
</dbReference>
<dbReference type="InParanoid" id="E6W5D6"/>
<evidence type="ECO:0000256" key="6">
    <source>
        <dbReference type="SAM" id="Phobius"/>
    </source>
</evidence>
<dbReference type="GO" id="GO:0005886">
    <property type="term" value="C:plasma membrane"/>
    <property type="evidence" value="ECO:0007669"/>
    <property type="project" value="UniProtKB-SubCell"/>
</dbReference>
<feature type="transmembrane region" description="Helical" evidence="6">
    <location>
        <begin position="31"/>
        <end position="50"/>
    </location>
</feature>
<dbReference type="InterPro" id="IPR005538">
    <property type="entry name" value="LrgA/CidA"/>
</dbReference>
<dbReference type="OrthoDB" id="385012at2"/>
<comment type="subcellular location">
    <subcellularLocation>
        <location evidence="1">Cell membrane</location>
        <topology evidence="1">Multi-pass membrane protein</topology>
    </subcellularLocation>
</comment>
<dbReference type="EMBL" id="CP002432">
    <property type="protein sequence ID" value="ADU64867.1"/>
    <property type="molecule type" value="Genomic_DNA"/>
</dbReference>
<name>E6W5D6_DESIS</name>
<dbReference type="KEGG" id="din:Selin_0108"/>
<evidence type="ECO:0000256" key="5">
    <source>
        <dbReference type="ARBA" id="ARBA00023136"/>
    </source>
</evidence>
<dbReference type="PANTHER" id="PTHR33931">
    <property type="entry name" value="HOLIN-LIKE PROTEIN CIDA-RELATED"/>
    <property type="match status" value="1"/>
</dbReference>
<evidence type="ECO:0000256" key="2">
    <source>
        <dbReference type="ARBA" id="ARBA00022475"/>
    </source>
</evidence>
<gene>
    <name evidence="7" type="ordered locus">Selin_0108</name>
</gene>
<evidence type="ECO:0000256" key="4">
    <source>
        <dbReference type="ARBA" id="ARBA00022989"/>
    </source>
</evidence>
<dbReference type="AlphaFoldDB" id="E6W5D6"/>
<dbReference type="STRING" id="653733.Selin_0108"/>
<dbReference type="PANTHER" id="PTHR33931:SF2">
    <property type="entry name" value="HOLIN-LIKE PROTEIN CIDA"/>
    <property type="match status" value="1"/>
</dbReference>
<reference evidence="7 8" key="1">
    <citation type="submission" date="2010-12" db="EMBL/GenBank/DDBJ databases">
        <title>Complete sequence of Desulfurispirillum indicum S5.</title>
        <authorList>
            <consortium name="US DOE Joint Genome Institute"/>
            <person name="Lucas S."/>
            <person name="Copeland A."/>
            <person name="Lapidus A."/>
            <person name="Cheng J.-F."/>
            <person name="Goodwin L."/>
            <person name="Pitluck S."/>
            <person name="Chertkov O."/>
            <person name="Held B."/>
            <person name="Detter J.C."/>
            <person name="Han C."/>
            <person name="Tapia R."/>
            <person name="Land M."/>
            <person name="Hauser L."/>
            <person name="Kyrpides N."/>
            <person name="Ivanova N."/>
            <person name="Mikhailova N."/>
            <person name="Haggblom M."/>
            <person name="Rauschenbach I."/>
            <person name="Bini E."/>
            <person name="Woyke T."/>
        </authorList>
    </citation>
    <scope>NUCLEOTIDE SEQUENCE [LARGE SCALE GENOMIC DNA]</scope>
    <source>
        <strain evidence="8">ATCC BAA-1389 / DSM 22839 / S5</strain>
    </source>
</reference>
<keyword evidence="8" id="KW-1185">Reference proteome</keyword>
<accession>E6W5D6</accession>
<keyword evidence="4 6" id="KW-1133">Transmembrane helix</keyword>
<keyword evidence="5 6" id="KW-0472">Membrane</keyword>
<feature type="transmembrane region" description="Helical" evidence="6">
    <location>
        <begin position="83"/>
        <end position="109"/>
    </location>
</feature>
<keyword evidence="3 6" id="KW-0812">Transmembrane</keyword>
<proteinExistence type="predicted"/>
<dbReference type="Proteomes" id="UP000002572">
    <property type="component" value="Chromosome"/>
</dbReference>
<sequence>MLGGILLILFCQLGGEVLVRSLGLPLPGPVAGMVLLLGVVIVYRDVPATLRSATDGLLRYLALLFVPIAVTGIMAHRVFMYEIWFPLTVAILGSTILGIITTALVFRLLMRRQQRSGRSAS</sequence>
<evidence type="ECO:0000256" key="3">
    <source>
        <dbReference type="ARBA" id="ARBA00022692"/>
    </source>
</evidence>
<organism evidence="7 8">
    <name type="scientific">Desulfurispirillum indicum (strain ATCC BAA-1389 / DSM 22839 / S5)</name>
    <dbReference type="NCBI Taxonomy" id="653733"/>
    <lineage>
        <taxon>Bacteria</taxon>
        <taxon>Pseudomonadati</taxon>
        <taxon>Chrysiogenota</taxon>
        <taxon>Chrysiogenia</taxon>
        <taxon>Chrysiogenales</taxon>
        <taxon>Chrysiogenaceae</taxon>
        <taxon>Desulfurispirillum</taxon>
    </lineage>
</organism>
<evidence type="ECO:0000256" key="1">
    <source>
        <dbReference type="ARBA" id="ARBA00004651"/>
    </source>
</evidence>
<dbReference type="RefSeq" id="WP_013504756.1">
    <property type="nucleotide sequence ID" value="NC_014836.1"/>
</dbReference>
<evidence type="ECO:0000313" key="8">
    <source>
        <dbReference type="Proteomes" id="UP000002572"/>
    </source>
</evidence>
<dbReference type="HOGENOM" id="CLU_113736_4_3_0"/>
<dbReference type="Pfam" id="PF03788">
    <property type="entry name" value="LrgA"/>
    <property type="match status" value="1"/>
</dbReference>
<feature type="transmembrane region" description="Helical" evidence="6">
    <location>
        <begin position="57"/>
        <end position="77"/>
    </location>
</feature>